<dbReference type="EMBL" id="AATP01000001">
    <property type="protein sequence ID" value="EAU43008.1"/>
    <property type="molecule type" value="Genomic_DNA"/>
</dbReference>
<sequence length="88" mass="9021">MVKKLNETDAKQGRTGRPILIVLIAGVALIVLGYMIVGSIGVATSPDGSLEQTDTIEAPASDTGASGSEVVTPEESDPQQNEGVTVPE</sequence>
<dbReference type="HOGENOM" id="CLU_2464572_0_0_5"/>
<dbReference type="AlphaFoldDB" id="Q0G5Q6"/>
<evidence type="ECO:0000256" key="1">
    <source>
        <dbReference type="SAM" id="MobiDB-lite"/>
    </source>
</evidence>
<keyword evidence="4" id="KW-1185">Reference proteome</keyword>
<keyword evidence="2" id="KW-0472">Membrane</keyword>
<protein>
    <submittedName>
        <fullName evidence="3">Uncharacterized protein</fullName>
    </submittedName>
</protein>
<reference evidence="3 4" key="1">
    <citation type="journal article" date="2010" name="J. Bacteriol.">
        <title>Genome sequence of Fulvimarina pelagi HTCC2506T, a Mn(II)-oxidizing alphaproteobacterium possessing an aerobic anoxygenic photosynthetic gene cluster and Xanthorhodopsin.</title>
        <authorList>
            <person name="Kang I."/>
            <person name="Oh H.M."/>
            <person name="Lim S.I."/>
            <person name="Ferriera S."/>
            <person name="Giovannoni S.J."/>
            <person name="Cho J.C."/>
        </authorList>
    </citation>
    <scope>NUCLEOTIDE SEQUENCE [LARGE SCALE GENOMIC DNA]</scope>
    <source>
        <strain evidence="3 4">HTCC2506</strain>
    </source>
</reference>
<feature type="transmembrane region" description="Helical" evidence="2">
    <location>
        <begin position="20"/>
        <end position="43"/>
    </location>
</feature>
<feature type="region of interest" description="Disordered" evidence="1">
    <location>
        <begin position="46"/>
        <end position="88"/>
    </location>
</feature>
<comment type="caution">
    <text evidence="3">The sequence shown here is derived from an EMBL/GenBank/DDBJ whole genome shotgun (WGS) entry which is preliminary data.</text>
</comment>
<feature type="compositionally biased region" description="Polar residues" evidence="1">
    <location>
        <begin position="78"/>
        <end position="88"/>
    </location>
</feature>
<keyword evidence="2" id="KW-0812">Transmembrane</keyword>
<dbReference type="Proteomes" id="UP000004310">
    <property type="component" value="Unassembled WGS sequence"/>
</dbReference>
<keyword evidence="2" id="KW-1133">Transmembrane helix</keyword>
<evidence type="ECO:0000256" key="2">
    <source>
        <dbReference type="SAM" id="Phobius"/>
    </source>
</evidence>
<name>Q0G5Q6_9HYPH</name>
<gene>
    <name evidence="3" type="ORF">FP2506_09201</name>
</gene>
<proteinExistence type="predicted"/>
<evidence type="ECO:0000313" key="4">
    <source>
        <dbReference type="Proteomes" id="UP000004310"/>
    </source>
</evidence>
<feature type="compositionally biased region" description="Polar residues" evidence="1">
    <location>
        <begin position="46"/>
        <end position="55"/>
    </location>
</feature>
<organism evidence="3 4">
    <name type="scientific">Fulvimarina pelagi HTCC2506</name>
    <dbReference type="NCBI Taxonomy" id="314231"/>
    <lineage>
        <taxon>Bacteria</taxon>
        <taxon>Pseudomonadati</taxon>
        <taxon>Pseudomonadota</taxon>
        <taxon>Alphaproteobacteria</taxon>
        <taxon>Hyphomicrobiales</taxon>
        <taxon>Aurantimonadaceae</taxon>
        <taxon>Fulvimarina</taxon>
    </lineage>
</organism>
<dbReference type="RefSeq" id="WP_007066982.1">
    <property type="nucleotide sequence ID" value="NZ_DS022272.1"/>
</dbReference>
<evidence type="ECO:0000313" key="3">
    <source>
        <dbReference type="EMBL" id="EAU43008.1"/>
    </source>
</evidence>
<accession>Q0G5Q6</accession>